<dbReference type="Proteomes" id="UP000187486">
    <property type="component" value="Unassembled WGS sequence"/>
</dbReference>
<evidence type="ECO:0000256" key="1">
    <source>
        <dbReference type="SAM" id="SignalP"/>
    </source>
</evidence>
<gene>
    <name evidence="2" type="ORF">BS329_09810</name>
</gene>
<name>A0A1R0KVS0_9PSEU</name>
<dbReference type="EMBL" id="MQUQ01000005">
    <property type="protein sequence ID" value="OLZ53117.1"/>
    <property type="molecule type" value="Genomic_DNA"/>
</dbReference>
<dbReference type="AlphaFoldDB" id="A0A1R0KVS0"/>
<organism evidence="2 3">
    <name type="scientific">Amycolatopsis coloradensis</name>
    <dbReference type="NCBI Taxonomy" id="76021"/>
    <lineage>
        <taxon>Bacteria</taxon>
        <taxon>Bacillati</taxon>
        <taxon>Actinomycetota</taxon>
        <taxon>Actinomycetes</taxon>
        <taxon>Pseudonocardiales</taxon>
        <taxon>Pseudonocardiaceae</taxon>
        <taxon>Amycolatopsis</taxon>
    </lineage>
</organism>
<comment type="caution">
    <text evidence="2">The sequence shown here is derived from an EMBL/GenBank/DDBJ whole genome shotgun (WGS) entry which is preliminary data.</text>
</comment>
<sequence length="164" mass="16793">MSGTRTRRPAALLLAVAAALTTLVAGGAQAGAAPATGGTTTFTLHFPSAGGASAAATIVCQANTTATIIYGLDDSVYGTGTSKCPVAMTNLVAQTTLYQWSPDLGRWEPVSYGKYDSGPGEKKESTTGEYLCSAPRTYIASTYHFARLGNATATAVTASQQRVC</sequence>
<dbReference type="RefSeq" id="WP_076158390.1">
    <property type="nucleotide sequence ID" value="NZ_JBEZVB010000012.1"/>
</dbReference>
<protein>
    <recommendedName>
        <fullName evidence="4">Ig-like domain-containing protein</fullName>
    </recommendedName>
</protein>
<reference evidence="2 3" key="1">
    <citation type="submission" date="2016-01" db="EMBL/GenBank/DDBJ databases">
        <title>Amycolatopsis coloradensis genome sequencing and assembly.</title>
        <authorList>
            <person name="Mayilraj S."/>
        </authorList>
    </citation>
    <scope>NUCLEOTIDE SEQUENCE [LARGE SCALE GENOMIC DNA]</scope>
    <source>
        <strain evidence="2 3">DSM 44225</strain>
    </source>
</reference>
<feature type="signal peptide" evidence="1">
    <location>
        <begin position="1"/>
        <end position="30"/>
    </location>
</feature>
<evidence type="ECO:0000313" key="2">
    <source>
        <dbReference type="EMBL" id="OLZ53117.1"/>
    </source>
</evidence>
<keyword evidence="1" id="KW-0732">Signal</keyword>
<evidence type="ECO:0008006" key="4">
    <source>
        <dbReference type="Google" id="ProtNLM"/>
    </source>
</evidence>
<proteinExistence type="predicted"/>
<accession>A0A1R0KVS0</accession>
<evidence type="ECO:0000313" key="3">
    <source>
        <dbReference type="Proteomes" id="UP000187486"/>
    </source>
</evidence>
<keyword evidence="3" id="KW-1185">Reference proteome</keyword>
<feature type="chain" id="PRO_5039409304" description="Ig-like domain-containing protein" evidence="1">
    <location>
        <begin position="31"/>
        <end position="164"/>
    </location>
</feature>